<gene>
    <name evidence="1" type="ORF">E8A74_25895</name>
</gene>
<comment type="caution">
    <text evidence="1">The sequence shown here is derived from an EMBL/GenBank/DDBJ whole genome shotgun (WGS) entry which is preliminary data.</text>
</comment>
<organism evidence="1 2">
    <name type="scientific">Polyangium fumosum</name>
    <dbReference type="NCBI Taxonomy" id="889272"/>
    <lineage>
        <taxon>Bacteria</taxon>
        <taxon>Pseudomonadati</taxon>
        <taxon>Myxococcota</taxon>
        <taxon>Polyangia</taxon>
        <taxon>Polyangiales</taxon>
        <taxon>Polyangiaceae</taxon>
        <taxon>Polyangium</taxon>
    </lineage>
</organism>
<dbReference type="OrthoDB" id="9936546at2"/>
<dbReference type="Proteomes" id="UP000309215">
    <property type="component" value="Unassembled WGS sequence"/>
</dbReference>
<dbReference type="RefSeq" id="WP_136931753.1">
    <property type="nucleotide sequence ID" value="NZ_SSMQ01000029.1"/>
</dbReference>
<dbReference type="EMBL" id="SSMQ01000029">
    <property type="protein sequence ID" value="TKD03400.1"/>
    <property type="molecule type" value="Genomic_DNA"/>
</dbReference>
<reference evidence="1 2" key="1">
    <citation type="submission" date="2019-04" db="EMBL/GenBank/DDBJ databases">
        <authorList>
            <person name="Li Y."/>
            <person name="Wang J."/>
        </authorList>
    </citation>
    <scope>NUCLEOTIDE SEQUENCE [LARGE SCALE GENOMIC DNA]</scope>
    <source>
        <strain evidence="1 2">DSM 14668</strain>
    </source>
</reference>
<dbReference type="AlphaFoldDB" id="A0A4V5PMH1"/>
<keyword evidence="2" id="KW-1185">Reference proteome</keyword>
<protein>
    <submittedName>
        <fullName evidence="1">Uncharacterized protein</fullName>
    </submittedName>
</protein>
<proteinExistence type="predicted"/>
<name>A0A4V5PMH1_9BACT</name>
<sequence>MTPSEKAEKISATAGQVRTLCETLNRHEAFQCEEQSSCIQKEKARRFRGRLRPLQLFHPDRLCSPCRAYWFLSMASVELDSLERAALEQAKPIRGT</sequence>
<evidence type="ECO:0000313" key="1">
    <source>
        <dbReference type="EMBL" id="TKD03400.1"/>
    </source>
</evidence>
<accession>A0A4V5PMH1</accession>
<evidence type="ECO:0000313" key="2">
    <source>
        <dbReference type="Proteomes" id="UP000309215"/>
    </source>
</evidence>